<keyword evidence="3" id="KW-1185">Reference proteome</keyword>
<comment type="caution">
    <text evidence="2">The sequence shown here is derived from an EMBL/GenBank/DDBJ whole genome shotgun (WGS) entry which is preliminary data.</text>
</comment>
<dbReference type="CDD" id="cd02883">
    <property type="entry name" value="NUDIX_Hydrolase"/>
    <property type="match status" value="1"/>
</dbReference>
<dbReference type="PROSITE" id="PS51462">
    <property type="entry name" value="NUDIX"/>
    <property type="match status" value="1"/>
</dbReference>
<accession>A0ABV2A4Z6</accession>
<dbReference type="EC" id="3.6.-.-" evidence="2"/>
<reference evidence="2 3" key="1">
    <citation type="submission" date="2024-06" db="EMBL/GenBank/DDBJ databases">
        <authorList>
            <person name="Bataeva Y.V."/>
            <person name="Grigorian L.N."/>
            <person name="Solomentsev V.I."/>
        </authorList>
    </citation>
    <scope>NUCLEOTIDE SEQUENCE [LARGE SCALE GENOMIC DNA]</scope>
    <source>
        <strain evidence="3">SCPM-O-B-12605 (RCAM04882)</strain>
    </source>
</reference>
<feature type="domain" description="Nudix hydrolase" evidence="1">
    <location>
        <begin position="12"/>
        <end position="148"/>
    </location>
</feature>
<dbReference type="Proteomes" id="UP001432401">
    <property type="component" value="Unassembled WGS sequence"/>
</dbReference>
<dbReference type="GO" id="GO:0016787">
    <property type="term" value="F:hydrolase activity"/>
    <property type="evidence" value="ECO:0007669"/>
    <property type="project" value="UniProtKB-KW"/>
</dbReference>
<proteinExistence type="predicted"/>
<evidence type="ECO:0000313" key="2">
    <source>
        <dbReference type="EMBL" id="MES0838358.1"/>
    </source>
</evidence>
<gene>
    <name evidence="2" type="ORF">ABUK86_31645</name>
</gene>
<dbReference type="Gene3D" id="3.90.79.10">
    <property type="entry name" value="Nucleoside Triphosphate Pyrophosphohydrolase"/>
    <property type="match status" value="1"/>
</dbReference>
<dbReference type="RefSeq" id="WP_352987177.1">
    <property type="nucleotide sequence ID" value="NZ_JBEQNA010000024.1"/>
</dbReference>
<organism evidence="2 3">
    <name type="scientific">Nocardiopsis tropica</name>
    <dbReference type="NCBI Taxonomy" id="109330"/>
    <lineage>
        <taxon>Bacteria</taxon>
        <taxon>Bacillati</taxon>
        <taxon>Actinomycetota</taxon>
        <taxon>Actinomycetes</taxon>
        <taxon>Streptosporangiales</taxon>
        <taxon>Nocardiopsidaceae</taxon>
        <taxon>Nocardiopsis</taxon>
    </lineage>
</organism>
<dbReference type="EMBL" id="JBEQNB010000028">
    <property type="protein sequence ID" value="MES0838358.1"/>
    <property type="molecule type" value="Genomic_DNA"/>
</dbReference>
<dbReference type="Pfam" id="PF00293">
    <property type="entry name" value="NUDIX"/>
    <property type="match status" value="1"/>
</dbReference>
<keyword evidence="2" id="KW-0378">Hydrolase</keyword>
<dbReference type="InterPro" id="IPR000086">
    <property type="entry name" value="NUDIX_hydrolase_dom"/>
</dbReference>
<dbReference type="InterPro" id="IPR015797">
    <property type="entry name" value="NUDIX_hydrolase-like_dom_sf"/>
</dbReference>
<dbReference type="SUPFAM" id="SSF55811">
    <property type="entry name" value="Nudix"/>
    <property type="match status" value="1"/>
</dbReference>
<evidence type="ECO:0000313" key="3">
    <source>
        <dbReference type="Proteomes" id="UP001432401"/>
    </source>
</evidence>
<sequence>MTTQTTKALKRCCGSSVGIIITDEQDRLLMVERGWFPHGIAPVAGHVYDEHTDVADALAAEVEEEVGLTVTSSTPVGQGHIPNLCASLPAQPRPGHHWWLYRATATGQLRPAPGETKGAAWYTNEQVRALADRTLAHARGEITKKEFETDPGLEAVWIRLLHEAGLLEATHEELALARVLYTTAPDAYWLGGRP</sequence>
<evidence type="ECO:0000259" key="1">
    <source>
        <dbReference type="PROSITE" id="PS51462"/>
    </source>
</evidence>
<protein>
    <submittedName>
        <fullName evidence="2">NUDIX hydrolase</fullName>
        <ecNumber evidence="2">3.6.-.-</ecNumber>
    </submittedName>
</protein>
<name>A0ABV2A4Z6_9ACTN</name>